<keyword evidence="4" id="KW-1185">Reference proteome</keyword>
<keyword evidence="1" id="KW-0472">Membrane</keyword>
<accession>A0AA37T6G1</accession>
<gene>
    <name evidence="3" type="ORF">GCM10007877_00960</name>
</gene>
<comment type="caution">
    <text evidence="3">The sequence shown here is derived from an EMBL/GenBank/DDBJ whole genome shotgun (WGS) entry which is preliminary data.</text>
</comment>
<dbReference type="EMBL" id="BSPD01000002">
    <property type="protein sequence ID" value="GLS24385.1"/>
    <property type="molecule type" value="Genomic_DNA"/>
</dbReference>
<feature type="transmembrane region" description="Helical" evidence="1">
    <location>
        <begin position="20"/>
        <end position="39"/>
    </location>
</feature>
<dbReference type="Proteomes" id="UP001156870">
    <property type="component" value="Unassembled WGS sequence"/>
</dbReference>
<evidence type="ECO:0000313" key="4">
    <source>
        <dbReference type="Proteomes" id="UP001156870"/>
    </source>
</evidence>
<keyword evidence="1" id="KW-1133">Transmembrane helix</keyword>
<feature type="domain" description="TadE-like" evidence="2">
    <location>
        <begin position="12"/>
        <end position="54"/>
    </location>
</feature>
<dbReference type="AlphaFoldDB" id="A0AA37T6G1"/>
<sequence>MLSIKSAKCQAGQGLVEHLILWPSLVFVVFGAIQLSLLYRTKATFNHVVFQAARHGATHNGNVNEMHKHMLRGLIPLYLKRDPSVTNYLQHMVTIYLDNQIRPNGQRIGNSPLRMEVISPTQEIFNAFARNMYQLQEECPRPQRTNGNDRSLCTEQRFNQIPNDNLNIRSSAIRTINLPNRELVRVNLQDANLLKVRGHWCAPLTMPLVASTFYHTLFRFRQLWNQNFWWFYASKPEVRNHPHWQACVRRTALNLAEVAAGTSVRIYYIPISADAVVRMQTPFRQ</sequence>
<dbReference type="Pfam" id="PF07811">
    <property type="entry name" value="TadE"/>
    <property type="match status" value="1"/>
</dbReference>
<proteinExistence type="predicted"/>
<evidence type="ECO:0000256" key="1">
    <source>
        <dbReference type="SAM" id="Phobius"/>
    </source>
</evidence>
<name>A0AA37T6G1_9GAMM</name>
<dbReference type="InterPro" id="IPR012495">
    <property type="entry name" value="TadE-like_dom"/>
</dbReference>
<keyword evidence="1" id="KW-0812">Transmembrane</keyword>
<reference evidence="3 4" key="1">
    <citation type="journal article" date="2014" name="Int. J. Syst. Evol. Microbiol.">
        <title>Complete genome sequence of Corynebacterium casei LMG S-19264T (=DSM 44701T), isolated from a smear-ripened cheese.</title>
        <authorList>
            <consortium name="US DOE Joint Genome Institute (JGI-PGF)"/>
            <person name="Walter F."/>
            <person name="Albersmeier A."/>
            <person name="Kalinowski J."/>
            <person name="Ruckert C."/>
        </authorList>
    </citation>
    <scope>NUCLEOTIDE SEQUENCE [LARGE SCALE GENOMIC DNA]</scope>
    <source>
        <strain evidence="3 4">NBRC 110095</strain>
    </source>
</reference>
<organism evidence="3 4">
    <name type="scientific">Marinibactrum halimedae</name>
    <dbReference type="NCBI Taxonomy" id="1444977"/>
    <lineage>
        <taxon>Bacteria</taxon>
        <taxon>Pseudomonadati</taxon>
        <taxon>Pseudomonadota</taxon>
        <taxon>Gammaproteobacteria</taxon>
        <taxon>Cellvibrionales</taxon>
        <taxon>Cellvibrionaceae</taxon>
        <taxon>Marinibactrum</taxon>
    </lineage>
</organism>
<evidence type="ECO:0000313" key="3">
    <source>
        <dbReference type="EMBL" id="GLS24385.1"/>
    </source>
</evidence>
<protein>
    <recommendedName>
        <fullName evidence="2">TadE-like domain-containing protein</fullName>
    </recommendedName>
</protein>
<dbReference type="RefSeq" id="WP_232594887.1">
    <property type="nucleotide sequence ID" value="NZ_BSPD01000002.1"/>
</dbReference>
<evidence type="ECO:0000259" key="2">
    <source>
        <dbReference type="Pfam" id="PF07811"/>
    </source>
</evidence>